<dbReference type="Proteomes" id="UP000075883">
    <property type="component" value="Unassembled WGS sequence"/>
</dbReference>
<dbReference type="VEuPathDB" id="VectorBase:ACUA001498"/>
<proteinExistence type="predicted"/>
<evidence type="ECO:0000313" key="2">
    <source>
        <dbReference type="EnsemblMetazoa" id="ACUA001498-PA"/>
    </source>
</evidence>
<sequence length="249" mass="25871">MDDNCYERSAHTSDGFTHGYYWKTGKLEIHTENLLPQGFEVNMNHHQQLGGSYDGNTARGHQDYWSRPNDYHGGGGATGSGAGAAGLSTGRLGTAGTGGGAVAPSGSISGMSSYSPKSKLGNLFDGHTGDGALGSSGGSGAGRDLGYRYDDDHFRPTGSAYLPPDPAHSSLPNGVGGARTGRKLPNPTRNGKRQLPQPKGGGVFGSAGDFRSKAPAVRKLPIPQRNPKTINPTGPQPPLIDNFNIDLSV</sequence>
<feature type="region of interest" description="Disordered" evidence="1">
    <location>
        <begin position="156"/>
        <end position="239"/>
    </location>
</feature>
<reference evidence="2" key="2">
    <citation type="submission" date="2020-05" db="UniProtKB">
        <authorList>
            <consortium name="EnsemblMetazoa"/>
        </authorList>
    </citation>
    <scope>IDENTIFICATION</scope>
    <source>
        <strain evidence="2">A-37</strain>
    </source>
</reference>
<organism evidence="2 3">
    <name type="scientific">Anopheles culicifacies</name>
    <dbReference type="NCBI Taxonomy" id="139723"/>
    <lineage>
        <taxon>Eukaryota</taxon>
        <taxon>Metazoa</taxon>
        <taxon>Ecdysozoa</taxon>
        <taxon>Arthropoda</taxon>
        <taxon>Hexapoda</taxon>
        <taxon>Insecta</taxon>
        <taxon>Pterygota</taxon>
        <taxon>Neoptera</taxon>
        <taxon>Endopterygota</taxon>
        <taxon>Diptera</taxon>
        <taxon>Nematocera</taxon>
        <taxon>Culicoidea</taxon>
        <taxon>Culicidae</taxon>
        <taxon>Anophelinae</taxon>
        <taxon>Anopheles</taxon>
        <taxon>culicifacies species complex</taxon>
    </lineage>
</organism>
<evidence type="ECO:0000313" key="3">
    <source>
        <dbReference type="Proteomes" id="UP000075883"/>
    </source>
</evidence>
<protein>
    <submittedName>
        <fullName evidence="2">Uncharacterized protein</fullName>
    </submittedName>
</protein>
<accession>A0A182LTE4</accession>
<dbReference type="EMBL" id="AXCM01023127">
    <property type="status" value="NOT_ANNOTATED_CDS"/>
    <property type="molecule type" value="Genomic_DNA"/>
</dbReference>
<evidence type="ECO:0000256" key="1">
    <source>
        <dbReference type="SAM" id="MobiDB-lite"/>
    </source>
</evidence>
<dbReference type="AlphaFoldDB" id="A0A182LTE4"/>
<keyword evidence="3" id="KW-1185">Reference proteome</keyword>
<dbReference type="EnsemblMetazoa" id="ACUA001498-RA">
    <property type="protein sequence ID" value="ACUA001498-PA"/>
    <property type="gene ID" value="ACUA001498"/>
</dbReference>
<name>A0A182LTE4_9DIPT</name>
<reference evidence="3" key="1">
    <citation type="submission" date="2013-09" db="EMBL/GenBank/DDBJ databases">
        <title>The Genome Sequence of Anopheles culicifacies species A.</title>
        <authorList>
            <consortium name="The Broad Institute Genomics Platform"/>
            <person name="Neafsey D.E."/>
            <person name="Besansky N."/>
            <person name="Howell P."/>
            <person name="Walton C."/>
            <person name="Young S.K."/>
            <person name="Zeng Q."/>
            <person name="Gargeya S."/>
            <person name="Fitzgerald M."/>
            <person name="Haas B."/>
            <person name="Abouelleil A."/>
            <person name="Allen A.W."/>
            <person name="Alvarado L."/>
            <person name="Arachchi H.M."/>
            <person name="Berlin A.M."/>
            <person name="Chapman S.B."/>
            <person name="Gainer-Dewar J."/>
            <person name="Goldberg J."/>
            <person name="Griggs A."/>
            <person name="Gujja S."/>
            <person name="Hansen M."/>
            <person name="Howarth C."/>
            <person name="Imamovic A."/>
            <person name="Ireland A."/>
            <person name="Larimer J."/>
            <person name="McCowan C."/>
            <person name="Murphy C."/>
            <person name="Pearson M."/>
            <person name="Poon T.W."/>
            <person name="Priest M."/>
            <person name="Roberts A."/>
            <person name="Saif S."/>
            <person name="Shea T."/>
            <person name="Sisk P."/>
            <person name="Sykes S."/>
            <person name="Wortman J."/>
            <person name="Nusbaum C."/>
            <person name="Birren B."/>
        </authorList>
    </citation>
    <scope>NUCLEOTIDE SEQUENCE [LARGE SCALE GENOMIC DNA]</scope>
    <source>
        <strain evidence="3">A-37</strain>
    </source>
</reference>